<dbReference type="InterPro" id="IPR017496">
    <property type="entry name" value="Photo_alph_chp2"/>
</dbReference>
<dbReference type="OrthoDB" id="152369at2"/>
<proteinExistence type="predicted"/>
<feature type="transmembrane region" description="Helical" evidence="1">
    <location>
        <begin position="69"/>
        <end position="90"/>
    </location>
</feature>
<feature type="transmembrane region" description="Helical" evidence="1">
    <location>
        <begin position="217"/>
        <end position="238"/>
    </location>
</feature>
<evidence type="ECO:0000313" key="2">
    <source>
        <dbReference type="EMBL" id="SFO94873.1"/>
    </source>
</evidence>
<evidence type="ECO:0000256" key="1">
    <source>
        <dbReference type="SAM" id="Phobius"/>
    </source>
</evidence>
<sequence>MDNPWIAALVALFVWWFATGAILWAVKRADRGGPDAHLYTLLLSLPLLFFGVVALTATLDGSGPREVYLGFLSALAIWGWIEISFLAGIVTGPNRSECPPGLPLRARFAHAWGIVAYHEVLLTAALALIVWLSREAANTVALWTFVVLYLARISAKLNLFLGVPRINVEFLPLPLSHVPSHFRIARLNWLFPVSVTVLSLATSCWLERLHSTGEARFALLAALTGLALLEHWLMVLPLPDQKLWRWMIPAPRPDDEMLTREKTHGL</sequence>
<feature type="transmembrane region" description="Helical" evidence="1">
    <location>
        <begin position="140"/>
        <end position="163"/>
    </location>
</feature>
<dbReference type="AlphaFoldDB" id="A0A1I5LCH2"/>
<accession>A0A1I5LCH2</accession>
<dbReference type="Pfam" id="PF12291">
    <property type="entry name" value="DUF3623"/>
    <property type="match status" value="1"/>
</dbReference>
<gene>
    <name evidence="2" type="ORF">SAMN04488047_101582</name>
</gene>
<feature type="transmembrane region" description="Helical" evidence="1">
    <location>
        <begin position="6"/>
        <end position="26"/>
    </location>
</feature>
<keyword evidence="1" id="KW-0472">Membrane</keyword>
<feature type="transmembrane region" description="Helical" evidence="1">
    <location>
        <begin position="111"/>
        <end position="134"/>
    </location>
</feature>
<feature type="transmembrane region" description="Helical" evidence="1">
    <location>
        <begin position="184"/>
        <end position="205"/>
    </location>
</feature>
<organism evidence="2 3">
    <name type="scientific">Tranquillimonas alkanivorans</name>
    <dbReference type="NCBI Taxonomy" id="441119"/>
    <lineage>
        <taxon>Bacteria</taxon>
        <taxon>Pseudomonadati</taxon>
        <taxon>Pseudomonadota</taxon>
        <taxon>Alphaproteobacteria</taxon>
        <taxon>Rhodobacterales</taxon>
        <taxon>Roseobacteraceae</taxon>
        <taxon>Tranquillimonas</taxon>
    </lineage>
</organism>
<name>A0A1I5LCH2_9RHOB</name>
<keyword evidence="3" id="KW-1185">Reference proteome</keyword>
<dbReference type="RefSeq" id="WP_093417378.1">
    <property type="nucleotide sequence ID" value="NZ_FOXA01000001.1"/>
</dbReference>
<protein>
    <submittedName>
        <fullName evidence="2">Putative photosynthetic complex assembly protein 2</fullName>
    </submittedName>
</protein>
<feature type="transmembrane region" description="Helical" evidence="1">
    <location>
        <begin position="38"/>
        <end position="57"/>
    </location>
</feature>
<evidence type="ECO:0000313" key="3">
    <source>
        <dbReference type="Proteomes" id="UP000199356"/>
    </source>
</evidence>
<dbReference type="STRING" id="441119.SAMN04488047_101582"/>
<dbReference type="Proteomes" id="UP000199356">
    <property type="component" value="Unassembled WGS sequence"/>
</dbReference>
<dbReference type="NCBIfam" id="TIGR03055">
    <property type="entry name" value="photo_alph_chp2"/>
    <property type="match status" value="1"/>
</dbReference>
<reference evidence="2 3" key="1">
    <citation type="submission" date="2016-10" db="EMBL/GenBank/DDBJ databases">
        <authorList>
            <person name="de Groot N.N."/>
        </authorList>
    </citation>
    <scope>NUCLEOTIDE SEQUENCE [LARGE SCALE GENOMIC DNA]</scope>
    <source>
        <strain evidence="2 3">DSM 19547</strain>
    </source>
</reference>
<keyword evidence="1" id="KW-0812">Transmembrane</keyword>
<keyword evidence="1" id="KW-1133">Transmembrane helix</keyword>
<dbReference type="EMBL" id="FOXA01000001">
    <property type="protein sequence ID" value="SFO94873.1"/>
    <property type="molecule type" value="Genomic_DNA"/>
</dbReference>